<evidence type="ECO:0000313" key="3">
    <source>
        <dbReference type="Proteomes" id="UP000248555"/>
    </source>
</evidence>
<sequence>MKVKMSYLSWVILLTLIGSEIVSYLSNLMDSTIISFATSVVLVIISFMILRYFFQADCRTNGTGASDYGWGCKPNGASRSQR</sequence>
<evidence type="ECO:0000313" key="2">
    <source>
        <dbReference type="EMBL" id="RAK17202.1"/>
    </source>
</evidence>
<gene>
    <name evidence="2" type="ORF">B0I26_11367</name>
</gene>
<proteinExistence type="predicted"/>
<keyword evidence="1" id="KW-1133">Transmembrane helix</keyword>
<feature type="transmembrane region" description="Helical" evidence="1">
    <location>
        <begin position="32"/>
        <end position="54"/>
    </location>
</feature>
<reference evidence="2 3" key="1">
    <citation type="submission" date="2018-06" db="EMBL/GenBank/DDBJ databases">
        <title>Genomic Encyclopedia of Type Strains, Phase III (KMG-III): the genomes of soil and plant-associated and newly described type strains.</title>
        <authorList>
            <person name="Whitman W."/>
        </authorList>
    </citation>
    <scope>NUCLEOTIDE SEQUENCE [LARGE SCALE GENOMIC DNA]</scope>
    <source>
        <strain evidence="2 3">CGMCC 1.8979</strain>
    </source>
</reference>
<keyword evidence="1" id="KW-0472">Membrane</keyword>
<comment type="caution">
    <text evidence="2">The sequence shown here is derived from an EMBL/GenBank/DDBJ whole genome shotgun (WGS) entry which is preliminary data.</text>
</comment>
<accession>A0A327YAT9</accession>
<dbReference type="EMBL" id="QLMH01000013">
    <property type="protein sequence ID" value="RAK17202.1"/>
    <property type="molecule type" value="Genomic_DNA"/>
</dbReference>
<dbReference type="AlphaFoldDB" id="A0A327YAT9"/>
<keyword evidence="1" id="KW-0812">Transmembrane</keyword>
<protein>
    <submittedName>
        <fullName evidence="2">Uncharacterized protein</fullName>
    </submittedName>
</protein>
<evidence type="ECO:0000256" key="1">
    <source>
        <dbReference type="SAM" id="Phobius"/>
    </source>
</evidence>
<dbReference type="Proteomes" id="UP000248555">
    <property type="component" value="Unassembled WGS sequence"/>
</dbReference>
<name>A0A327YAT9_9BACL</name>
<keyword evidence="3" id="KW-1185">Reference proteome</keyword>
<feature type="transmembrane region" description="Helical" evidence="1">
    <location>
        <begin position="7"/>
        <end position="26"/>
    </location>
</feature>
<organism evidence="2 3">
    <name type="scientific">Paranoxybacillus vitaminiphilus</name>
    <dbReference type="NCBI Taxonomy" id="581036"/>
    <lineage>
        <taxon>Bacteria</taxon>
        <taxon>Bacillati</taxon>
        <taxon>Bacillota</taxon>
        <taxon>Bacilli</taxon>
        <taxon>Bacillales</taxon>
        <taxon>Anoxybacillaceae</taxon>
        <taxon>Paranoxybacillus</taxon>
    </lineage>
</organism>